<name>A0AAN8GCH2_TRICO</name>
<dbReference type="EMBL" id="WIXE01005357">
    <property type="protein sequence ID" value="KAK5982253.1"/>
    <property type="molecule type" value="Genomic_DNA"/>
</dbReference>
<dbReference type="Proteomes" id="UP001331761">
    <property type="component" value="Unassembled WGS sequence"/>
</dbReference>
<evidence type="ECO:0000313" key="2">
    <source>
        <dbReference type="EMBL" id="KAK5982253.1"/>
    </source>
</evidence>
<dbReference type="AlphaFoldDB" id="A0AAN8GCH2"/>
<feature type="non-terminal residue" evidence="2">
    <location>
        <position position="74"/>
    </location>
</feature>
<comment type="caution">
    <text evidence="2">The sequence shown here is derived from an EMBL/GenBank/DDBJ whole genome shotgun (WGS) entry which is preliminary data.</text>
</comment>
<feature type="signal peptide" evidence="1">
    <location>
        <begin position="1"/>
        <end position="23"/>
    </location>
</feature>
<proteinExistence type="predicted"/>
<evidence type="ECO:0000256" key="1">
    <source>
        <dbReference type="SAM" id="SignalP"/>
    </source>
</evidence>
<sequence length="74" mass="8227">MAAAGGWFLFLKAVLFHNICAFAEKNSCTTPLSSRMSTIVHNPEEYALKCGVFENPRKEVYAICFCDTDDCNSV</sequence>
<feature type="chain" id="PRO_5042920995" evidence="1">
    <location>
        <begin position="24"/>
        <end position="74"/>
    </location>
</feature>
<keyword evidence="1" id="KW-0732">Signal</keyword>
<reference evidence="2 3" key="1">
    <citation type="submission" date="2019-10" db="EMBL/GenBank/DDBJ databases">
        <title>Assembly and Annotation for the nematode Trichostrongylus colubriformis.</title>
        <authorList>
            <person name="Martin J."/>
        </authorList>
    </citation>
    <scope>NUCLEOTIDE SEQUENCE [LARGE SCALE GENOMIC DNA]</scope>
    <source>
        <strain evidence="2">G859</strain>
        <tissue evidence="2">Whole worm</tissue>
    </source>
</reference>
<protein>
    <submittedName>
        <fullName evidence="2">Uncharacterized protein</fullName>
    </submittedName>
</protein>
<accession>A0AAN8GCH2</accession>
<keyword evidence="3" id="KW-1185">Reference proteome</keyword>
<organism evidence="2 3">
    <name type="scientific">Trichostrongylus colubriformis</name>
    <name type="common">Black scour worm</name>
    <dbReference type="NCBI Taxonomy" id="6319"/>
    <lineage>
        <taxon>Eukaryota</taxon>
        <taxon>Metazoa</taxon>
        <taxon>Ecdysozoa</taxon>
        <taxon>Nematoda</taxon>
        <taxon>Chromadorea</taxon>
        <taxon>Rhabditida</taxon>
        <taxon>Rhabditina</taxon>
        <taxon>Rhabditomorpha</taxon>
        <taxon>Strongyloidea</taxon>
        <taxon>Trichostrongylidae</taxon>
        <taxon>Trichostrongylus</taxon>
    </lineage>
</organism>
<gene>
    <name evidence="2" type="ORF">GCK32_008949</name>
</gene>
<evidence type="ECO:0000313" key="3">
    <source>
        <dbReference type="Proteomes" id="UP001331761"/>
    </source>
</evidence>